<dbReference type="RefSeq" id="WP_088908782.1">
    <property type="nucleotide sequence ID" value="NZ_CP018145.1"/>
</dbReference>
<accession>A0A220MJ66</accession>
<evidence type="ECO:0000256" key="1">
    <source>
        <dbReference type="ARBA" id="ARBA00006068"/>
    </source>
</evidence>
<name>A0A220MJ66_9BACL</name>
<dbReference type="InterPro" id="IPR004474">
    <property type="entry name" value="LytR_CpsA_psr"/>
</dbReference>
<protein>
    <recommendedName>
        <fullName evidence="4">Cell envelope-related transcriptional attenuator domain-containing protein</fullName>
    </recommendedName>
</protein>
<gene>
    <name evidence="5" type="ORF">BP422_16980</name>
</gene>
<sequence length="362" mass="40040">MSVSKWKEKIATIKWKRLLAWGGLICLIGLSGYGVYVYLSLKEIASKMYLPVRTQKSIKIPVATEPASVGQSPTMSSQEATIPPAAEVENSALLPKEPITLLLLGVDERENDKGRSDVILVLSVNPKTKSALLISIPRDTRTAIAHKGTQDKINHAYAYGGVQQAVDTVEQFLQFPIDYVVTANMEGFAGVIDALGGVEVNNKLAFTYADYTFPVGPIQLDGKQALVYARMRYEDPRGDLGRNERQQEIIKALLDKGVTLAVPTRLNDVLTTMEKYVKTNMTFDVMKQLALSYSTAVTSVETIRLEGKGQMINGIYYYIVSPQERERLTESLSTFQKQIEPPVQLPKEGSDSMAGQRGKQDE</sequence>
<evidence type="ECO:0000259" key="4">
    <source>
        <dbReference type="Pfam" id="PF03816"/>
    </source>
</evidence>
<evidence type="ECO:0000313" key="5">
    <source>
        <dbReference type="EMBL" id="ASJ55093.1"/>
    </source>
</evidence>
<organism evidence="5 6">
    <name type="scientific">Brevibacillus formosus</name>
    <dbReference type="NCBI Taxonomy" id="54913"/>
    <lineage>
        <taxon>Bacteria</taxon>
        <taxon>Bacillati</taxon>
        <taxon>Bacillota</taxon>
        <taxon>Bacilli</taxon>
        <taxon>Bacillales</taxon>
        <taxon>Paenibacillaceae</taxon>
        <taxon>Brevibacillus</taxon>
    </lineage>
</organism>
<dbReference type="InterPro" id="IPR050922">
    <property type="entry name" value="LytR/CpsA/Psr_CW_biosynth"/>
</dbReference>
<dbReference type="KEGG" id="bfm:BP422_16980"/>
<feature type="domain" description="Cell envelope-related transcriptional attenuator" evidence="4">
    <location>
        <begin position="115"/>
        <end position="256"/>
    </location>
</feature>
<dbReference type="PANTHER" id="PTHR33392:SF6">
    <property type="entry name" value="POLYISOPRENYL-TEICHOIC ACID--PEPTIDOGLYCAN TEICHOIC ACID TRANSFERASE TAGU"/>
    <property type="match status" value="1"/>
</dbReference>
<dbReference type="Proteomes" id="UP000197781">
    <property type="component" value="Chromosome"/>
</dbReference>
<feature type="region of interest" description="Disordered" evidence="2">
    <location>
        <begin position="331"/>
        <end position="362"/>
    </location>
</feature>
<keyword evidence="3" id="KW-0472">Membrane</keyword>
<dbReference type="Pfam" id="PF03816">
    <property type="entry name" value="LytR_cpsA_psr"/>
    <property type="match status" value="1"/>
</dbReference>
<dbReference type="EMBL" id="CP018145">
    <property type="protein sequence ID" value="ASJ55093.1"/>
    <property type="molecule type" value="Genomic_DNA"/>
</dbReference>
<evidence type="ECO:0000256" key="3">
    <source>
        <dbReference type="SAM" id="Phobius"/>
    </source>
</evidence>
<dbReference type="AlphaFoldDB" id="A0A220MJ66"/>
<proteinExistence type="inferred from homology"/>
<keyword evidence="3" id="KW-1133">Transmembrane helix</keyword>
<comment type="similarity">
    <text evidence="1">Belongs to the LytR/CpsA/Psr (LCP) family.</text>
</comment>
<evidence type="ECO:0000313" key="6">
    <source>
        <dbReference type="Proteomes" id="UP000197781"/>
    </source>
</evidence>
<dbReference type="PANTHER" id="PTHR33392">
    <property type="entry name" value="POLYISOPRENYL-TEICHOIC ACID--PEPTIDOGLYCAN TEICHOIC ACID TRANSFERASE TAGU"/>
    <property type="match status" value="1"/>
</dbReference>
<keyword evidence="3" id="KW-0812">Transmembrane</keyword>
<evidence type="ECO:0000256" key="2">
    <source>
        <dbReference type="SAM" id="MobiDB-lite"/>
    </source>
</evidence>
<feature type="transmembrane region" description="Helical" evidence="3">
    <location>
        <begin position="18"/>
        <end position="39"/>
    </location>
</feature>
<reference evidence="5 6" key="1">
    <citation type="submission" date="2016-11" db="EMBL/GenBank/DDBJ databases">
        <authorList>
            <person name="Jaros S."/>
            <person name="Januszkiewicz K."/>
            <person name="Wedrychowicz H."/>
        </authorList>
    </citation>
    <scope>NUCLEOTIDE SEQUENCE [LARGE SCALE GENOMIC DNA]</scope>
    <source>
        <strain evidence="5 6">NF2</strain>
    </source>
</reference>
<dbReference type="Gene3D" id="3.40.630.190">
    <property type="entry name" value="LCP protein"/>
    <property type="match status" value="1"/>
</dbReference>
<dbReference type="NCBIfam" id="TIGR00350">
    <property type="entry name" value="lytR_cpsA_psr"/>
    <property type="match status" value="1"/>
</dbReference>